<name>A0A6M5K8N2_9ACTN</name>
<dbReference type="EMBL" id="MT371051">
    <property type="protein sequence ID" value="QJU69511.1"/>
    <property type="molecule type" value="Genomic_DNA"/>
</dbReference>
<dbReference type="InterPro" id="IPR036388">
    <property type="entry name" value="WH-like_DNA-bd_sf"/>
</dbReference>
<dbReference type="Pfam" id="PF08279">
    <property type="entry name" value="HTH_11"/>
    <property type="match status" value="1"/>
</dbReference>
<organism evidence="1">
    <name type="scientific">Nocardiopsis flavescens</name>
    <dbReference type="NCBI Taxonomy" id="758803"/>
    <lineage>
        <taxon>Bacteria</taxon>
        <taxon>Bacillati</taxon>
        <taxon>Actinomycetota</taxon>
        <taxon>Actinomycetes</taxon>
        <taxon>Streptosporangiales</taxon>
        <taxon>Nocardiopsidaceae</taxon>
        <taxon>Nocardiopsis</taxon>
    </lineage>
</organism>
<evidence type="ECO:0000313" key="1">
    <source>
        <dbReference type="EMBL" id="QJU69511.1"/>
    </source>
</evidence>
<proteinExistence type="predicted"/>
<dbReference type="Gene3D" id="1.10.10.10">
    <property type="entry name" value="Winged helix-like DNA-binding domain superfamily/Winged helix DNA-binding domain"/>
    <property type="match status" value="1"/>
</dbReference>
<dbReference type="InterPro" id="IPR026881">
    <property type="entry name" value="WYL_dom"/>
</dbReference>
<dbReference type="PANTHER" id="PTHR34580">
    <property type="match status" value="1"/>
</dbReference>
<dbReference type="PROSITE" id="PS00894">
    <property type="entry name" value="HTH_DEOR_1"/>
    <property type="match status" value="1"/>
</dbReference>
<accession>A0A6M5K8N2</accession>
<dbReference type="AlphaFoldDB" id="A0A6M5K8N2"/>
<dbReference type="InterPro" id="IPR013196">
    <property type="entry name" value="HTH_11"/>
</dbReference>
<sequence>MSGAMIARALQLLSLLQAKRFWPGHELATRLDVSERTLRRDIDQLRELGYRIVAERGSGGGYSLEPGADLPPLLLSDDELVVLAVGLRTIAARGTGHTNETALSTLAKLEQLLPKRLRRRVSALQSHTLPQGPELTPSASPELIAQLALACRDSERIRFAHTGPGATTRKHFVEPHCLVSTDQGWYLVAWELDQATWEAFRVGGMSSYFATGARFNAHTLSPGRATEIANAAAARSARRHVGLLRIHAPLEELRSQVGAWAQGATAETDTTTLWPISADHLPELTFGISWIPEKYDFEVLEPPELRSFLRSFSARLGRATEAGDHRTG</sequence>
<reference evidence="1" key="1">
    <citation type="submission" date="2020-04" db="EMBL/GenBank/DDBJ databases">
        <title>Discovery, Biosynthesis and Heterologous Production of Loongmycin A, a Potent Anti-Cancer indolocarbazole alkaloid.</title>
        <authorList>
            <person name="Yang C."/>
            <person name="Zhang B."/>
            <person name="Xue W."/>
            <person name="Li W."/>
            <person name="Xu Z."/>
            <person name="Shi J."/>
            <person name="Shen Y."/>
            <person name="Jiao R."/>
            <person name="Tan R."/>
            <person name="Ge H."/>
        </authorList>
    </citation>
    <scope>NUCLEOTIDE SEQUENCE</scope>
    <source>
        <strain evidence="1">NA01583</strain>
    </source>
</reference>
<dbReference type="InterPro" id="IPR036390">
    <property type="entry name" value="WH_DNA-bd_sf"/>
</dbReference>
<dbReference type="PROSITE" id="PS52050">
    <property type="entry name" value="WYL"/>
    <property type="match status" value="1"/>
</dbReference>
<dbReference type="Pfam" id="PF13280">
    <property type="entry name" value="WYL"/>
    <property type="match status" value="1"/>
</dbReference>
<dbReference type="GO" id="GO:0003700">
    <property type="term" value="F:DNA-binding transcription factor activity"/>
    <property type="evidence" value="ECO:0007669"/>
    <property type="project" value="InterPro"/>
</dbReference>
<dbReference type="PANTHER" id="PTHR34580:SF3">
    <property type="entry name" value="PROTEIN PAFB"/>
    <property type="match status" value="1"/>
</dbReference>
<dbReference type="InterPro" id="IPR018356">
    <property type="entry name" value="Tscrpt_reg_HTH_DeoR_CS"/>
</dbReference>
<dbReference type="SUPFAM" id="SSF46785">
    <property type="entry name" value="Winged helix' DNA-binding domain"/>
    <property type="match status" value="1"/>
</dbReference>
<dbReference type="PROSITE" id="PS51000">
    <property type="entry name" value="HTH_DEOR_2"/>
    <property type="match status" value="1"/>
</dbReference>
<protein>
    <submittedName>
        <fullName evidence="1">LooR1</fullName>
    </submittedName>
</protein>
<dbReference type="InterPro" id="IPR051534">
    <property type="entry name" value="CBASS_pafABC_assoc_protein"/>
</dbReference>
<dbReference type="InterPro" id="IPR001034">
    <property type="entry name" value="DeoR_HTH"/>
</dbReference>